<dbReference type="GO" id="GO:0005507">
    <property type="term" value="F:copper ion binding"/>
    <property type="evidence" value="ECO:0007669"/>
    <property type="project" value="InterPro"/>
</dbReference>
<proteinExistence type="predicted"/>
<reference evidence="4 5" key="1">
    <citation type="submission" date="2020-08" db="EMBL/GenBank/DDBJ databases">
        <title>Genomic Encyclopedia of Archaeal and Bacterial Type Strains, Phase II (KMG-II): from individual species to whole genera.</title>
        <authorList>
            <person name="Goeker M."/>
        </authorList>
    </citation>
    <scope>NUCLEOTIDE SEQUENCE [LARGE SCALE GENOMIC DNA]</scope>
    <source>
        <strain evidence="4 5">DSM 23288</strain>
    </source>
</reference>
<gene>
    <name evidence="4" type="ORF">BDZ31_004478</name>
</gene>
<accession>A0A840ILV1</accession>
<dbReference type="PRINTS" id="PR00944">
    <property type="entry name" value="CUEXPORT"/>
</dbReference>
<keyword evidence="1" id="KW-0479">Metal-binding</keyword>
<sequence length="92" mass="9128">MCNACGSDNTKSDATVTTSGSSAPGTRTYVVSGMTCTHCVASVREEVGEVAGVEVLDVDLASGRLVVSGEAADSQDAIRAAVEAAGYSVAPS</sequence>
<dbReference type="Proteomes" id="UP000585272">
    <property type="component" value="Unassembled WGS sequence"/>
</dbReference>
<dbReference type="EMBL" id="JACHNU010000009">
    <property type="protein sequence ID" value="MBB4664860.1"/>
    <property type="molecule type" value="Genomic_DNA"/>
</dbReference>
<dbReference type="CDD" id="cd00371">
    <property type="entry name" value="HMA"/>
    <property type="match status" value="1"/>
</dbReference>
<comment type="caution">
    <text evidence="4">The sequence shown here is derived from an EMBL/GenBank/DDBJ whole genome shotgun (WGS) entry which is preliminary data.</text>
</comment>
<organism evidence="4 5">
    <name type="scientific">Conexibacter arvalis</name>
    <dbReference type="NCBI Taxonomy" id="912552"/>
    <lineage>
        <taxon>Bacteria</taxon>
        <taxon>Bacillati</taxon>
        <taxon>Actinomycetota</taxon>
        <taxon>Thermoleophilia</taxon>
        <taxon>Solirubrobacterales</taxon>
        <taxon>Conexibacteraceae</taxon>
        <taxon>Conexibacter</taxon>
    </lineage>
</organism>
<evidence type="ECO:0000259" key="3">
    <source>
        <dbReference type="PROSITE" id="PS50846"/>
    </source>
</evidence>
<keyword evidence="5" id="KW-1185">Reference proteome</keyword>
<dbReference type="PROSITE" id="PS50846">
    <property type="entry name" value="HMA_2"/>
    <property type="match status" value="1"/>
</dbReference>
<dbReference type="AlphaFoldDB" id="A0A840ILV1"/>
<dbReference type="InterPro" id="IPR000428">
    <property type="entry name" value="Cu-bd"/>
</dbReference>
<name>A0A840ILV1_9ACTN</name>
<dbReference type="InterPro" id="IPR036163">
    <property type="entry name" value="HMA_dom_sf"/>
</dbReference>
<dbReference type="SUPFAM" id="SSF55008">
    <property type="entry name" value="HMA, heavy metal-associated domain"/>
    <property type="match status" value="1"/>
</dbReference>
<dbReference type="PROSITE" id="PS01047">
    <property type="entry name" value="HMA_1"/>
    <property type="match status" value="1"/>
</dbReference>
<feature type="region of interest" description="Disordered" evidence="2">
    <location>
        <begin position="1"/>
        <end position="25"/>
    </location>
</feature>
<evidence type="ECO:0000313" key="5">
    <source>
        <dbReference type="Proteomes" id="UP000585272"/>
    </source>
</evidence>
<feature type="domain" description="HMA" evidence="3">
    <location>
        <begin position="25"/>
        <end position="90"/>
    </location>
</feature>
<evidence type="ECO:0000313" key="4">
    <source>
        <dbReference type="EMBL" id="MBB4664860.1"/>
    </source>
</evidence>
<dbReference type="Gene3D" id="3.30.70.100">
    <property type="match status" value="1"/>
</dbReference>
<dbReference type="GO" id="GO:0006825">
    <property type="term" value="P:copper ion transport"/>
    <property type="evidence" value="ECO:0007669"/>
    <property type="project" value="InterPro"/>
</dbReference>
<dbReference type="RefSeq" id="WP_183345272.1">
    <property type="nucleotide sequence ID" value="NZ_JACHNU010000009.1"/>
</dbReference>
<dbReference type="Pfam" id="PF00403">
    <property type="entry name" value="HMA"/>
    <property type="match status" value="1"/>
</dbReference>
<protein>
    <submittedName>
        <fullName evidence="4">Copper ion binding protein</fullName>
    </submittedName>
</protein>
<dbReference type="InterPro" id="IPR006121">
    <property type="entry name" value="HMA_dom"/>
</dbReference>
<dbReference type="InterPro" id="IPR017969">
    <property type="entry name" value="Heavy-metal-associated_CS"/>
</dbReference>
<evidence type="ECO:0000256" key="2">
    <source>
        <dbReference type="SAM" id="MobiDB-lite"/>
    </source>
</evidence>
<evidence type="ECO:0000256" key="1">
    <source>
        <dbReference type="ARBA" id="ARBA00022723"/>
    </source>
</evidence>